<dbReference type="SUPFAM" id="SSF56784">
    <property type="entry name" value="HAD-like"/>
    <property type="match status" value="1"/>
</dbReference>
<dbReference type="Gene3D" id="1.10.150.240">
    <property type="entry name" value="Putative phosphatase, domain 2"/>
    <property type="match status" value="1"/>
</dbReference>
<dbReference type="GO" id="GO:0016787">
    <property type="term" value="F:hydrolase activity"/>
    <property type="evidence" value="ECO:0007669"/>
    <property type="project" value="UniProtKB-KW"/>
</dbReference>
<dbReference type="InterPro" id="IPR051540">
    <property type="entry name" value="S-2-haloacid_dehalogenase"/>
</dbReference>
<evidence type="ECO:0000313" key="2">
    <source>
        <dbReference type="EMBL" id="CAK4004384.1"/>
    </source>
</evidence>
<dbReference type="InterPro" id="IPR036412">
    <property type="entry name" value="HAD-like_sf"/>
</dbReference>
<protein>
    <recommendedName>
        <fullName evidence="4">2-haloalkanoic acid dehalogenase</fullName>
    </recommendedName>
</protein>
<proteinExistence type="predicted"/>
<dbReference type="AlphaFoldDB" id="A0AAI8YYE1"/>
<name>A0AAI8YYE1_9PEZI</name>
<dbReference type="InterPro" id="IPR023198">
    <property type="entry name" value="PGP-like_dom2"/>
</dbReference>
<sequence>MPHKKHVVFDVVGTLVCFDAFYRRIDETIGPKLRERGIPSRLFGYTWMTHSELEFTFLSMSERHAAYRNVMQAMFYRNLWMAGIEEPREVFSDAEREKCQEGYSLLELRQGARECIEILRKGGFEVWCLTTADTARVQGYFHRGGVEMPADRFVSCDTQGVAKPALAAYRPVFEQFGADDEKWFAAAHMWDVSAARQVGFRGAYCSAYEKEDCLELFGGKMEVMSRTLVEMAQKLVEAAK</sequence>
<organism evidence="2 3">
    <name type="scientific">Lecanosticta acicola</name>
    <dbReference type="NCBI Taxonomy" id="111012"/>
    <lineage>
        <taxon>Eukaryota</taxon>
        <taxon>Fungi</taxon>
        <taxon>Dikarya</taxon>
        <taxon>Ascomycota</taxon>
        <taxon>Pezizomycotina</taxon>
        <taxon>Dothideomycetes</taxon>
        <taxon>Dothideomycetidae</taxon>
        <taxon>Mycosphaerellales</taxon>
        <taxon>Mycosphaerellaceae</taxon>
        <taxon>Lecanosticta</taxon>
    </lineage>
</organism>
<dbReference type="Gene3D" id="3.40.50.1000">
    <property type="entry name" value="HAD superfamily/HAD-like"/>
    <property type="match status" value="1"/>
</dbReference>
<dbReference type="EMBL" id="CAVMBE010000022">
    <property type="protein sequence ID" value="CAK4004384.1"/>
    <property type="molecule type" value="Genomic_DNA"/>
</dbReference>
<dbReference type="PANTHER" id="PTHR43316">
    <property type="entry name" value="HYDROLASE, HALOACID DELAHOGENASE-RELATED"/>
    <property type="match status" value="1"/>
</dbReference>
<dbReference type="Pfam" id="PF00702">
    <property type="entry name" value="Hydrolase"/>
    <property type="match status" value="1"/>
</dbReference>
<evidence type="ECO:0000256" key="1">
    <source>
        <dbReference type="ARBA" id="ARBA00022801"/>
    </source>
</evidence>
<reference evidence="2" key="1">
    <citation type="submission" date="2023-11" db="EMBL/GenBank/DDBJ databases">
        <authorList>
            <person name="Alioto T."/>
            <person name="Alioto T."/>
            <person name="Gomez Garrido J."/>
        </authorList>
    </citation>
    <scope>NUCLEOTIDE SEQUENCE</scope>
</reference>
<dbReference type="PANTHER" id="PTHR43316:SF4">
    <property type="entry name" value="ACID DEHALOGENASE, PUTATIVE (AFU_ORTHOLOGUE AFUA_8G05870)-RELATED"/>
    <property type="match status" value="1"/>
</dbReference>
<gene>
    <name evidence="2" type="ORF">LECACI_7A004262</name>
</gene>
<comment type="caution">
    <text evidence="2">The sequence shown here is derived from an EMBL/GenBank/DDBJ whole genome shotgun (WGS) entry which is preliminary data.</text>
</comment>
<dbReference type="InterPro" id="IPR023214">
    <property type="entry name" value="HAD_sf"/>
</dbReference>
<keyword evidence="3" id="KW-1185">Reference proteome</keyword>
<accession>A0AAI8YYE1</accession>
<dbReference type="Proteomes" id="UP001296104">
    <property type="component" value="Unassembled WGS sequence"/>
</dbReference>
<keyword evidence="1" id="KW-0378">Hydrolase</keyword>
<evidence type="ECO:0000313" key="3">
    <source>
        <dbReference type="Proteomes" id="UP001296104"/>
    </source>
</evidence>
<evidence type="ECO:0008006" key="4">
    <source>
        <dbReference type="Google" id="ProtNLM"/>
    </source>
</evidence>